<gene>
    <name evidence="4" type="ORF">L203_106442</name>
</gene>
<dbReference type="PANTHER" id="PTHR45957:SF1">
    <property type="entry name" value="ANAPHASE-PROMOTING COMPLEX SUBUNIT 2"/>
    <property type="match status" value="1"/>
</dbReference>
<dbReference type="InterPro" id="IPR044554">
    <property type="entry name" value="ANAPC2"/>
</dbReference>
<dbReference type="GeneID" id="91090650"/>
<dbReference type="Gene3D" id="1.20.1310.10">
    <property type="entry name" value="Cullin Repeats"/>
    <property type="match status" value="1"/>
</dbReference>
<comment type="similarity">
    <text evidence="1">Belongs to the cullin family.</text>
</comment>
<dbReference type="Pfam" id="PF25773">
    <property type="entry name" value="TPR_ANAPC2"/>
    <property type="match status" value="1"/>
</dbReference>
<dbReference type="InterPro" id="IPR057975">
    <property type="entry name" value="TPR_ANAPC2"/>
</dbReference>
<dbReference type="AlphaFoldDB" id="A0AAJ8M448"/>
<dbReference type="InterPro" id="IPR036317">
    <property type="entry name" value="Cullin_homology_sf"/>
</dbReference>
<reference evidence="4" key="2">
    <citation type="journal article" date="2022" name="Elife">
        <title>Obligate sexual reproduction of a homothallic fungus closely related to the Cryptococcus pathogenic species complex.</title>
        <authorList>
            <person name="Passer A.R."/>
            <person name="Clancey S.A."/>
            <person name="Shea T."/>
            <person name="David-Palma M."/>
            <person name="Averette A.F."/>
            <person name="Boekhout T."/>
            <person name="Porcel B.M."/>
            <person name="Nowrousian M."/>
            <person name="Cuomo C.A."/>
            <person name="Sun S."/>
            <person name="Heitman J."/>
            <person name="Coelho M.A."/>
        </authorList>
    </citation>
    <scope>NUCLEOTIDE SEQUENCE</scope>
    <source>
        <strain evidence="4">CBS 7841</strain>
    </source>
</reference>
<proteinExistence type="inferred from homology"/>
<dbReference type="KEGG" id="cdep:91090650"/>
<protein>
    <recommendedName>
        <fullName evidence="3">Cullin family profile domain-containing protein</fullName>
    </recommendedName>
</protein>
<reference evidence="4" key="3">
    <citation type="submission" date="2024-01" db="EMBL/GenBank/DDBJ databases">
        <authorList>
            <person name="Coelho M.A."/>
            <person name="David-Palma M."/>
            <person name="Shea T."/>
            <person name="Sun S."/>
            <person name="Cuomo C.A."/>
            <person name="Heitman J."/>
        </authorList>
    </citation>
    <scope>NUCLEOTIDE SEQUENCE</scope>
    <source>
        <strain evidence="4">CBS 7841</strain>
    </source>
</reference>
<dbReference type="Proteomes" id="UP000094043">
    <property type="component" value="Chromosome 8"/>
</dbReference>
<dbReference type="GO" id="GO:0007091">
    <property type="term" value="P:metaphase/anaphase transition of mitotic cell cycle"/>
    <property type="evidence" value="ECO:0007669"/>
    <property type="project" value="TreeGrafter"/>
</dbReference>
<dbReference type="Pfam" id="PF26557">
    <property type="entry name" value="Cullin_AB"/>
    <property type="match status" value="1"/>
</dbReference>
<dbReference type="GO" id="GO:0006511">
    <property type="term" value="P:ubiquitin-dependent protein catabolic process"/>
    <property type="evidence" value="ECO:0007669"/>
    <property type="project" value="InterPro"/>
</dbReference>
<dbReference type="PANTHER" id="PTHR45957">
    <property type="entry name" value="ANAPHASE-PROMOTING COMPLEX SUBUNIT 2"/>
    <property type="match status" value="1"/>
</dbReference>
<dbReference type="EMBL" id="CP143791">
    <property type="protein sequence ID" value="WVN91185.1"/>
    <property type="molecule type" value="Genomic_DNA"/>
</dbReference>
<organism evidence="4 5">
    <name type="scientific">Cryptococcus depauperatus CBS 7841</name>
    <dbReference type="NCBI Taxonomy" id="1295531"/>
    <lineage>
        <taxon>Eukaryota</taxon>
        <taxon>Fungi</taxon>
        <taxon>Dikarya</taxon>
        <taxon>Basidiomycota</taxon>
        <taxon>Agaricomycotina</taxon>
        <taxon>Tremellomycetes</taxon>
        <taxon>Tremellales</taxon>
        <taxon>Cryptococcaceae</taxon>
        <taxon>Cryptococcus</taxon>
    </lineage>
</organism>
<dbReference type="RefSeq" id="XP_066071885.1">
    <property type="nucleotide sequence ID" value="XM_066215788.1"/>
</dbReference>
<dbReference type="GO" id="GO:0005680">
    <property type="term" value="C:anaphase-promoting complex"/>
    <property type="evidence" value="ECO:0007669"/>
    <property type="project" value="TreeGrafter"/>
</dbReference>
<evidence type="ECO:0000259" key="3">
    <source>
        <dbReference type="PROSITE" id="PS50069"/>
    </source>
</evidence>
<evidence type="ECO:0000313" key="4">
    <source>
        <dbReference type="EMBL" id="WVN91185.1"/>
    </source>
</evidence>
<feature type="domain" description="Cullin family profile" evidence="3">
    <location>
        <begin position="385"/>
        <end position="608"/>
    </location>
</feature>
<dbReference type="SUPFAM" id="SSF75632">
    <property type="entry name" value="Cullin homology domain"/>
    <property type="match status" value="1"/>
</dbReference>
<feature type="region of interest" description="Disordered" evidence="2">
    <location>
        <begin position="392"/>
        <end position="411"/>
    </location>
</feature>
<accession>A0AAJ8M448</accession>
<name>A0AAJ8M448_9TREE</name>
<dbReference type="InterPro" id="IPR059120">
    <property type="entry name" value="Cullin-like_AB"/>
</dbReference>
<keyword evidence="5" id="KW-1185">Reference proteome</keyword>
<evidence type="ECO:0000313" key="5">
    <source>
        <dbReference type="Proteomes" id="UP000094043"/>
    </source>
</evidence>
<sequence length="635" mass="71774">MALTAALSIWGSSDAEDYAHNPIKMLILEGLTTSVVNAFGIIKERGLAKTAFDDFLDSVEENFGVVKGDIDTCLGQLEQGGFDQDENKKIIQILVHLFDRLASWQRTWGIPLRAFQEYTKTFHHLLHASFPPTFPSTLHRFFYASLLLLPPYTNQHSNARIRGQISVNADRPLTPPPSPHLTRLGIFPRYSGSLSRVAHEAIKKIALEEAEQGWEERKLWRARERIGEGVACWLAGMFEGNDTVQGALRPMYSRFDYYLCKCFFDIRTKELFDIIVDFPDSLAALEDLRECLFKIDHRLVLISRLTVANDNRLLHPGANTSIILHLYISTIRSLRILDPPGVLLHSVAGPIRDCLRKRGDTVRCIVEMLASGKLLDENDEGLIGEGNEAAEDFTDPRWEPEPTDAAPEFRSGKPSDIVSTLVSIYGSKQVIITELERYLAERLLQVKGYDATEEIMTIESLKLKFGDLAMAGCDVMVKDVADSKRIDGHVQGDVTSVMHPLVISKMFWPDMPKTTLKLPSKLQKVHEEYESAFHRFKPDKHLRFVPNLGTISLTVNLSDRSVTAEASPVQASIIMLFEDEHHTWNINDLSCELGLDKLELTKGLRWWALQGVLKDEGNGIWMLLEVAEEYRYDQA</sequence>
<dbReference type="Gene3D" id="3.30.230.130">
    <property type="entry name" value="Cullin, Chain C, Domain 2"/>
    <property type="match status" value="1"/>
</dbReference>
<dbReference type="GO" id="GO:0031625">
    <property type="term" value="F:ubiquitin protein ligase binding"/>
    <property type="evidence" value="ECO:0007669"/>
    <property type="project" value="InterPro"/>
</dbReference>
<evidence type="ECO:0000256" key="1">
    <source>
        <dbReference type="PROSITE-ProRule" id="PRU00330"/>
    </source>
</evidence>
<reference evidence="4" key="1">
    <citation type="submission" date="2016-06" db="EMBL/GenBank/DDBJ databases">
        <authorList>
            <person name="Cuomo C."/>
            <person name="Litvintseva A."/>
            <person name="Heitman J."/>
            <person name="Chen Y."/>
            <person name="Sun S."/>
            <person name="Springer D."/>
            <person name="Dromer F."/>
            <person name="Young S."/>
            <person name="Zeng Q."/>
            <person name="Chapman S."/>
            <person name="Gujja S."/>
            <person name="Saif S."/>
            <person name="Birren B."/>
        </authorList>
    </citation>
    <scope>NUCLEOTIDE SEQUENCE</scope>
    <source>
        <strain evidence="4">CBS 7841</strain>
    </source>
</reference>
<dbReference type="InterPro" id="IPR016158">
    <property type="entry name" value="Cullin_homology"/>
</dbReference>
<evidence type="ECO:0000256" key="2">
    <source>
        <dbReference type="SAM" id="MobiDB-lite"/>
    </source>
</evidence>
<dbReference type="PROSITE" id="PS50069">
    <property type="entry name" value="CULLIN_2"/>
    <property type="match status" value="1"/>
</dbReference>
<dbReference type="GO" id="GO:0070979">
    <property type="term" value="P:protein K11-linked ubiquitination"/>
    <property type="evidence" value="ECO:0007669"/>
    <property type="project" value="TreeGrafter"/>
</dbReference>
<dbReference type="SMART" id="SM00182">
    <property type="entry name" value="CULLIN"/>
    <property type="match status" value="1"/>
</dbReference>